<proteinExistence type="inferred from homology"/>
<feature type="domain" description="GST N-terminal" evidence="2">
    <location>
        <begin position="2"/>
        <end position="89"/>
    </location>
</feature>
<dbReference type="InterPro" id="IPR004045">
    <property type="entry name" value="Glutathione_S-Trfase_N"/>
</dbReference>
<evidence type="ECO:0000313" key="4">
    <source>
        <dbReference type="EMBL" id="PRQ70762.1"/>
    </source>
</evidence>
<dbReference type="OrthoDB" id="422574at2759"/>
<reference evidence="4 5" key="1">
    <citation type="journal article" date="2018" name="Elife">
        <title>Functional genomics of lipid metabolism in the oleaginous yeast Rhodosporidium toruloides.</title>
        <authorList>
            <person name="Coradetti S.T."/>
            <person name="Pinel D."/>
            <person name="Geiselman G."/>
            <person name="Ito M."/>
            <person name="Mondo S."/>
            <person name="Reilly M.C."/>
            <person name="Cheng Y.F."/>
            <person name="Bauer S."/>
            <person name="Grigoriev I."/>
            <person name="Gladden J.M."/>
            <person name="Simmons B.A."/>
            <person name="Brem R."/>
            <person name="Arkin A.P."/>
            <person name="Skerker J.M."/>
        </authorList>
    </citation>
    <scope>NUCLEOTIDE SEQUENCE [LARGE SCALE GENOMIC DNA]</scope>
    <source>
        <strain evidence="4 5">NBRC 0880</strain>
    </source>
</reference>
<dbReference type="SFLD" id="SFLDS00019">
    <property type="entry name" value="Glutathione_Transferase_(cytos"/>
    <property type="match status" value="1"/>
</dbReference>
<dbReference type="InterPro" id="IPR010987">
    <property type="entry name" value="Glutathione-S-Trfase_C-like"/>
</dbReference>
<gene>
    <name evidence="4" type="ORF">AAT19DRAFT_10919</name>
</gene>
<dbReference type="Pfam" id="PF02798">
    <property type="entry name" value="GST_N"/>
    <property type="match status" value="1"/>
</dbReference>
<comment type="caution">
    <text evidence="4">The sequence shown here is derived from an EMBL/GenBank/DDBJ whole genome shotgun (WGS) entry which is preliminary data.</text>
</comment>
<protein>
    <submittedName>
        <fullName evidence="4">Glutathione S-transferase C-terminal-like protein</fullName>
    </submittedName>
</protein>
<dbReference type="SFLD" id="SFLDG00358">
    <property type="entry name" value="Main_(cytGST)"/>
    <property type="match status" value="1"/>
</dbReference>
<dbReference type="PANTHER" id="PTHR44051">
    <property type="entry name" value="GLUTATHIONE S-TRANSFERASE-RELATED"/>
    <property type="match status" value="1"/>
</dbReference>
<dbReference type="Proteomes" id="UP000239560">
    <property type="component" value="Unassembled WGS sequence"/>
</dbReference>
<dbReference type="SUPFAM" id="SSF47616">
    <property type="entry name" value="GST C-terminal domain-like"/>
    <property type="match status" value="1"/>
</dbReference>
<dbReference type="Pfam" id="PF14497">
    <property type="entry name" value="GST_C_3"/>
    <property type="match status" value="1"/>
</dbReference>
<dbReference type="AlphaFoldDB" id="A0A2S9ZYE2"/>
<dbReference type="PROSITE" id="PS50404">
    <property type="entry name" value="GST_NTER"/>
    <property type="match status" value="1"/>
</dbReference>
<keyword evidence="4" id="KW-0808">Transferase</keyword>
<dbReference type="PROSITE" id="PS50405">
    <property type="entry name" value="GST_CTER"/>
    <property type="match status" value="1"/>
</dbReference>
<dbReference type="InterPro" id="IPR040079">
    <property type="entry name" value="Glutathione_S-Trfase"/>
</dbReference>
<sequence length="223" mass="25207">MAHFTLYSHAKGANGWSVVFVLKALGLSYETKYLDFGDFTNGEHKQEPYTKINPNGRIPALIDHQNGDSTVWESKACLLYLVSKYDTENKLGVANTPEEQATLAKWLFFQASGQAPYFGQGTFFMYIAPEKIPYAIERYKQEAKRVFGVLESVLADGREWLMAGKCTVADLAFLTWNEAGIRHLLPDGSEKDFPHVFDWHKRTLALPYVAEALKEREAATQSE</sequence>
<evidence type="ECO:0000259" key="3">
    <source>
        <dbReference type="PROSITE" id="PS50405"/>
    </source>
</evidence>
<accession>A0A2S9ZYE2</accession>
<feature type="domain" description="GST C-terminal" evidence="3">
    <location>
        <begin position="96"/>
        <end position="222"/>
    </location>
</feature>
<evidence type="ECO:0000259" key="2">
    <source>
        <dbReference type="PROSITE" id="PS50404"/>
    </source>
</evidence>
<comment type="similarity">
    <text evidence="1">Belongs to the GST superfamily.</text>
</comment>
<evidence type="ECO:0000256" key="1">
    <source>
        <dbReference type="ARBA" id="ARBA00007409"/>
    </source>
</evidence>
<dbReference type="InterPro" id="IPR004046">
    <property type="entry name" value="GST_C"/>
</dbReference>
<organism evidence="4 5">
    <name type="scientific">Rhodotorula toruloides</name>
    <name type="common">Yeast</name>
    <name type="synonym">Rhodosporidium toruloides</name>
    <dbReference type="NCBI Taxonomy" id="5286"/>
    <lineage>
        <taxon>Eukaryota</taxon>
        <taxon>Fungi</taxon>
        <taxon>Dikarya</taxon>
        <taxon>Basidiomycota</taxon>
        <taxon>Pucciniomycotina</taxon>
        <taxon>Microbotryomycetes</taxon>
        <taxon>Sporidiobolales</taxon>
        <taxon>Sporidiobolaceae</taxon>
        <taxon>Rhodotorula</taxon>
    </lineage>
</organism>
<dbReference type="Gene3D" id="1.20.1050.130">
    <property type="match status" value="1"/>
</dbReference>
<dbReference type="EMBL" id="LCTV02000014">
    <property type="protein sequence ID" value="PRQ70762.1"/>
    <property type="molecule type" value="Genomic_DNA"/>
</dbReference>
<dbReference type="SUPFAM" id="SSF52833">
    <property type="entry name" value="Thioredoxin-like"/>
    <property type="match status" value="1"/>
</dbReference>
<dbReference type="PANTHER" id="PTHR44051:SF3">
    <property type="entry name" value="TRANSCRIPTIONAL REGULATOR URE2"/>
    <property type="match status" value="1"/>
</dbReference>
<evidence type="ECO:0000313" key="5">
    <source>
        <dbReference type="Proteomes" id="UP000239560"/>
    </source>
</evidence>
<dbReference type="InterPro" id="IPR036282">
    <property type="entry name" value="Glutathione-S-Trfase_C_sf"/>
</dbReference>
<dbReference type="SFLD" id="SFLDG01151">
    <property type="entry name" value="Main.2:_Nu-like"/>
    <property type="match status" value="1"/>
</dbReference>
<dbReference type="InterPro" id="IPR036249">
    <property type="entry name" value="Thioredoxin-like_sf"/>
</dbReference>
<dbReference type="CDD" id="cd03048">
    <property type="entry name" value="GST_N_Ure2p_like"/>
    <property type="match status" value="1"/>
</dbReference>
<dbReference type="GO" id="GO:0016740">
    <property type="term" value="F:transferase activity"/>
    <property type="evidence" value="ECO:0007669"/>
    <property type="project" value="UniProtKB-KW"/>
</dbReference>
<name>A0A2S9ZYE2_RHOTO</name>